<evidence type="ECO:0000313" key="2">
    <source>
        <dbReference type="Proteomes" id="UP000324800"/>
    </source>
</evidence>
<dbReference type="PANTHER" id="PTHR43462">
    <property type="entry name" value="ALANYL-TRNA EDITING PROTEIN"/>
    <property type="match status" value="1"/>
</dbReference>
<dbReference type="InterPro" id="IPR051335">
    <property type="entry name" value="Alanyl-tRNA_Editing_Enzymes"/>
</dbReference>
<protein>
    <submittedName>
        <fullName evidence="1">Putative Alanyl-tRNA synthetase, class IIc</fullName>
    </submittedName>
</protein>
<dbReference type="SUPFAM" id="SSF55186">
    <property type="entry name" value="ThrRS/AlaRS common domain"/>
    <property type="match status" value="1"/>
</dbReference>
<dbReference type="InterPro" id="IPR018163">
    <property type="entry name" value="Thr/Ala-tRNA-synth_IIc_edit"/>
</dbReference>
<dbReference type="Proteomes" id="UP000324800">
    <property type="component" value="Unassembled WGS sequence"/>
</dbReference>
<evidence type="ECO:0000313" key="1">
    <source>
        <dbReference type="EMBL" id="KAA6396492.1"/>
    </source>
</evidence>
<dbReference type="EMBL" id="SNRW01001416">
    <property type="protein sequence ID" value="KAA6396492.1"/>
    <property type="molecule type" value="Genomic_DNA"/>
</dbReference>
<dbReference type="GO" id="GO:0000166">
    <property type="term" value="F:nucleotide binding"/>
    <property type="evidence" value="ECO:0007669"/>
    <property type="project" value="InterPro"/>
</dbReference>
<dbReference type="OrthoDB" id="288942at2759"/>
<dbReference type="SUPFAM" id="SSF50447">
    <property type="entry name" value="Translation proteins"/>
    <property type="match status" value="1"/>
</dbReference>
<sequence>MATKLLYLESPALRDEAIVQEISPAEGQIVNIILDQTIFHCQGGGQQSDRGILLFKSQTSEKDVIFTVNKVSLEKDSGHVLHQGIFPDNILQNEREAIVIGTKCQMVVDKEERLRNSTLHTAGHVIDFLMILANTADNSFIDSPTMKPDGSGIDLRPIRGYHFPDSPYLEYAGLIPANKRAQFVQVMQKLADETTSKSIPVEITMRPFRDIPAEKKALLKGDHSDDEIVRVVGVGGYICGCGGTHLRDVNMIKKLTIRKVICKGVTTRVCYSAEPVELGDVPEDQICAGLSR</sequence>
<dbReference type="GO" id="GO:0004812">
    <property type="term" value="F:aminoacyl-tRNA ligase activity"/>
    <property type="evidence" value="ECO:0007669"/>
    <property type="project" value="UniProtKB-KW"/>
</dbReference>
<dbReference type="Gene3D" id="2.40.30.130">
    <property type="match status" value="1"/>
</dbReference>
<reference evidence="1 2" key="1">
    <citation type="submission" date="2019-03" db="EMBL/GenBank/DDBJ databases">
        <title>Single cell metagenomics reveals metabolic interactions within the superorganism composed of flagellate Streblomastix strix and complex community of Bacteroidetes bacteria on its surface.</title>
        <authorList>
            <person name="Treitli S.C."/>
            <person name="Kolisko M."/>
            <person name="Husnik F."/>
            <person name="Keeling P."/>
            <person name="Hampl V."/>
        </authorList>
    </citation>
    <scope>NUCLEOTIDE SEQUENCE [LARGE SCALE GENOMIC DNA]</scope>
    <source>
        <strain evidence="1">ST1C</strain>
    </source>
</reference>
<comment type="caution">
    <text evidence="1">The sequence shown here is derived from an EMBL/GenBank/DDBJ whole genome shotgun (WGS) entry which is preliminary data.</text>
</comment>
<name>A0A5J4WPF1_9EUKA</name>
<gene>
    <name evidence="1" type="ORF">EZS28_007984</name>
</gene>
<dbReference type="Gene3D" id="3.30.980.10">
    <property type="entry name" value="Threonyl-trna Synthetase, Chain A, domain 2"/>
    <property type="match status" value="1"/>
</dbReference>
<keyword evidence="1" id="KW-0436">Ligase</keyword>
<keyword evidence="1" id="KW-0030">Aminoacyl-tRNA synthetase</keyword>
<dbReference type="PANTHER" id="PTHR43462:SF2">
    <property type="entry name" value="THREONYL AND ALANYL TRNA SYNTHETASE SECOND ADDITIONAL DOMAIN-CONTAINING PROTEIN"/>
    <property type="match status" value="1"/>
</dbReference>
<organism evidence="1 2">
    <name type="scientific">Streblomastix strix</name>
    <dbReference type="NCBI Taxonomy" id="222440"/>
    <lineage>
        <taxon>Eukaryota</taxon>
        <taxon>Metamonada</taxon>
        <taxon>Preaxostyla</taxon>
        <taxon>Oxymonadida</taxon>
        <taxon>Streblomastigidae</taxon>
        <taxon>Streblomastix</taxon>
    </lineage>
</organism>
<dbReference type="InterPro" id="IPR009000">
    <property type="entry name" value="Transl_B-barrel_sf"/>
</dbReference>
<accession>A0A5J4WPF1</accession>
<proteinExistence type="predicted"/>
<dbReference type="AlphaFoldDB" id="A0A5J4WPF1"/>